<reference evidence="1" key="1">
    <citation type="journal article" date="2020" name="mSystems">
        <title>Genome- and Community-Level Interaction Insights into Carbon Utilization and Element Cycling Functions of Hydrothermarchaeota in Hydrothermal Sediment.</title>
        <authorList>
            <person name="Zhou Z."/>
            <person name="Liu Y."/>
            <person name="Xu W."/>
            <person name="Pan J."/>
            <person name="Luo Z.H."/>
            <person name="Li M."/>
        </authorList>
    </citation>
    <scope>NUCLEOTIDE SEQUENCE [LARGE SCALE GENOMIC DNA]</scope>
    <source>
        <strain evidence="1">SpSt-914</strain>
    </source>
</reference>
<sequence length="154" mass="18053">MKFGVRQLKVAERDLLFALTNQVQEIAHYLDLETGEVIPVFSFNRAEILARIKECPNRYLRLVPQSARQGREMMLRFIETVSRADLRGRLTRAIAEGRVFGQFRSVLMSFPQELRRWRQFRTMYLTSPLREKLKERGIVLVLVADQDGQEPAEE</sequence>
<dbReference type="EMBL" id="DTMZ01000081">
    <property type="protein sequence ID" value="HGD13149.1"/>
    <property type="molecule type" value="Genomic_DNA"/>
</dbReference>
<dbReference type="AlphaFoldDB" id="A0A7V3PTF1"/>
<organism evidence="1">
    <name type="scientific">candidate division WOR-3 bacterium</name>
    <dbReference type="NCBI Taxonomy" id="2052148"/>
    <lineage>
        <taxon>Bacteria</taxon>
        <taxon>Bacteria division WOR-3</taxon>
    </lineage>
</organism>
<dbReference type="Pfam" id="PF03682">
    <property type="entry name" value="UPF0158"/>
    <property type="match status" value="1"/>
</dbReference>
<dbReference type="InterPro" id="IPR005361">
    <property type="entry name" value="UPF0158"/>
</dbReference>
<proteinExistence type="predicted"/>
<accession>A0A7V3PTF1</accession>
<comment type="caution">
    <text evidence="1">The sequence shown here is derived from an EMBL/GenBank/DDBJ whole genome shotgun (WGS) entry which is preliminary data.</text>
</comment>
<name>A0A7V3PTF1_UNCW3</name>
<gene>
    <name evidence="1" type="ORF">ENX16_03625</name>
</gene>
<evidence type="ECO:0000313" key="1">
    <source>
        <dbReference type="EMBL" id="HGD13149.1"/>
    </source>
</evidence>
<protein>
    <submittedName>
        <fullName evidence="1">Uncharacterized protein</fullName>
    </submittedName>
</protein>